<evidence type="ECO:0000313" key="8">
    <source>
        <dbReference type="Proteomes" id="UP000230233"/>
    </source>
</evidence>
<feature type="transmembrane region" description="Helical" evidence="6">
    <location>
        <begin position="261"/>
        <end position="288"/>
    </location>
</feature>
<feature type="transmembrane region" description="Helical" evidence="6">
    <location>
        <begin position="142"/>
        <end position="165"/>
    </location>
</feature>
<dbReference type="InterPro" id="IPR004151">
    <property type="entry name" value="7TM_GPCR_serpentine_rcpt_Sre"/>
</dbReference>
<evidence type="ECO:0000256" key="5">
    <source>
        <dbReference type="ARBA" id="ARBA00023136"/>
    </source>
</evidence>
<dbReference type="GO" id="GO:0007606">
    <property type="term" value="P:sensory perception of chemical stimulus"/>
    <property type="evidence" value="ECO:0007669"/>
    <property type="project" value="InterPro"/>
</dbReference>
<dbReference type="AlphaFoldDB" id="A0A2G5TPA0"/>
<evidence type="ECO:0000256" key="6">
    <source>
        <dbReference type="SAM" id="Phobius"/>
    </source>
</evidence>
<dbReference type="OrthoDB" id="5819751at2759"/>
<keyword evidence="3 6" id="KW-0812">Transmembrane</keyword>
<evidence type="ECO:0000256" key="4">
    <source>
        <dbReference type="ARBA" id="ARBA00022989"/>
    </source>
</evidence>
<dbReference type="PANTHER" id="PTHR47518">
    <property type="entry name" value="SERPENTINE RECEPTOR CLASS EPSILON-13-RELATED"/>
    <property type="match status" value="1"/>
</dbReference>
<gene>
    <name evidence="7" type="primary">Cnig_chr_V.g20685</name>
    <name evidence="7" type="ORF">B9Z55_020685</name>
</gene>
<name>A0A2G5TPA0_9PELO</name>
<dbReference type="STRING" id="1611254.A0A2G5TPA0"/>
<feature type="transmembrane region" description="Helical" evidence="6">
    <location>
        <begin position="107"/>
        <end position="130"/>
    </location>
</feature>
<evidence type="ECO:0000256" key="2">
    <source>
        <dbReference type="ARBA" id="ARBA00006803"/>
    </source>
</evidence>
<feature type="transmembrane region" description="Helical" evidence="6">
    <location>
        <begin position="237"/>
        <end position="255"/>
    </location>
</feature>
<dbReference type="GO" id="GO:0016020">
    <property type="term" value="C:membrane"/>
    <property type="evidence" value="ECO:0007669"/>
    <property type="project" value="UniProtKB-SubCell"/>
</dbReference>
<evidence type="ECO:0000256" key="1">
    <source>
        <dbReference type="ARBA" id="ARBA00004141"/>
    </source>
</evidence>
<keyword evidence="5 6" id="KW-0472">Membrane</keyword>
<comment type="caution">
    <text evidence="7">The sequence shown here is derived from an EMBL/GenBank/DDBJ whole genome shotgun (WGS) entry which is preliminary data.</text>
</comment>
<dbReference type="InterPro" id="IPR052854">
    <property type="entry name" value="Serpentine_rcpt_epsilon"/>
</dbReference>
<evidence type="ECO:0000313" key="7">
    <source>
        <dbReference type="EMBL" id="PIC28921.1"/>
    </source>
</evidence>
<feature type="transmembrane region" description="Helical" evidence="6">
    <location>
        <begin position="171"/>
        <end position="192"/>
    </location>
</feature>
<feature type="transmembrane region" description="Helical" evidence="6">
    <location>
        <begin position="37"/>
        <end position="57"/>
    </location>
</feature>
<feature type="transmembrane region" description="Helical" evidence="6">
    <location>
        <begin position="64"/>
        <end position="87"/>
    </location>
</feature>
<accession>A0A2G5TPA0</accession>
<proteinExistence type="inferred from homology"/>
<dbReference type="Proteomes" id="UP000230233">
    <property type="component" value="Chromosome V"/>
</dbReference>
<sequence length="341" mass="40146">MCSPSTADVRFITFVNTTYIQAENLETVFDILLKIEVGVLVFSWIEFLYLFYLFVFIRAMHFNLTFLFMNYGGQYFFSMLSRCLIVWQQLGNDPDDDLHEVIIIANYLRTIGLFIAMYILPIFMIERCLATFLVKNYEKSRNIWASLLILSIFHPLVFTSAIAYIHCWLPVVFHVISFFIVNIIGYIGIHYCSSYNTKKHQKFYSSKCFSKVSYGLSERFQLAENIKMCNVLKKVQISILFFNIGCCSILLMDHFKIDMMIIYWSYICFNFFCLAYGITVPIILYSALPEWQKETRRLIFLCIGRAHVEEEPKSTFGEQMIYNDATMESNIYFTQFNKTTE</sequence>
<dbReference type="EMBL" id="PDUG01000005">
    <property type="protein sequence ID" value="PIC28921.1"/>
    <property type="molecule type" value="Genomic_DNA"/>
</dbReference>
<organism evidence="7 8">
    <name type="scientific">Caenorhabditis nigoni</name>
    <dbReference type="NCBI Taxonomy" id="1611254"/>
    <lineage>
        <taxon>Eukaryota</taxon>
        <taxon>Metazoa</taxon>
        <taxon>Ecdysozoa</taxon>
        <taxon>Nematoda</taxon>
        <taxon>Chromadorea</taxon>
        <taxon>Rhabditida</taxon>
        <taxon>Rhabditina</taxon>
        <taxon>Rhabditomorpha</taxon>
        <taxon>Rhabditoidea</taxon>
        <taxon>Rhabditidae</taxon>
        <taxon>Peloderinae</taxon>
        <taxon>Caenorhabditis</taxon>
    </lineage>
</organism>
<comment type="similarity">
    <text evidence="2">Belongs to the nematode receptor-like protein sre family.</text>
</comment>
<protein>
    <submittedName>
        <fullName evidence="7">Uncharacterized protein</fullName>
    </submittedName>
</protein>
<dbReference type="PANTHER" id="PTHR47518:SF11">
    <property type="entry name" value="SERPENTINE RECEPTOR, CLASS E (EPSILON)-RELATED"/>
    <property type="match status" value="1"/>
</dbReference>
<reference evidence="8" key="1">
    <citation type="submission" date="2017-10" db="EMBL/GenBank/DDBJ databases">
        <title>Rapid genome shrinkage in a self-fertile nematode reveals novel sperm competition proteins.</title>
        <authorList>
            <person name="Yin D."/>
            <person name="Schwarz E.M."/>
            <person name="Thomas C.G."/>
            <person name="Felde R.L."/>
            <person name="Korf I.F."/>
            <person name="Cutter A.D."/>
            <person name="Schartner C.M."/>
            <person name="Ralston E.J."/>
            <person name="Meyer B.J."/>
            <person name="Haag E.S."/>
        </authorList>
    </citation>
    <scope>NUCLEOTIDE SEQUENCE [LARGE SCALE GENOMIC DNA]</scope>
    <source>
        <strain evidence="8">JU1422</strain>
    </source>
</reference>
<evidence type="ECO:0000256" key="3">
    <source>
        <dbReference type="ARBA" id="ARBA00022692"/>
    </source>
</evidence>
<dbReference type="Pfam" id="PF03125">
    <property type="entry name" value="Sre"/>
    <property type="match status" value="1"/>
</dbReference>
<comment type="subcellular location">
    <subcellularLocation>
        <location evidence="1">Membrane</location>
        <topology evidence="1">Multi-pass membrane protein</topology>
    </subcellularLocation>
</comment>
<keyword evidence="8" id="KW-1185">Reference proteome</keyword>
<keyword evidence="4 6" id="KW-1133">Transmembrane helix</keyword>